<comment type="caution">
    <text evidence="2">The sequence shown here is derived from an EMBL/GenBank/DDBJ whole genome shotgun (WGS) entry which is preliminary data.</text>
</comment>
<gene>
    <name evidence="2" type="ORF">HLH36_07670</name>
</gene>
<dbReference type="PANTHER" id="PTHR41521:SF4">
    <property type="entry name" value="BLR0684 PROTEIN"/>
    <property type="match status" value="1"/>
</dbReference>
<dbReference type="InterPro" id="IPR010753">
    <property type="entry name" value="DUF1330"/>
</dbReference>
<evidence type="ECO:0000313" key="3">
    <source>
        <dbReference type="Proteomes" id="UP000559860"/>
    </source>
</evidence>
<evidence type="ECO:0000313" key="2">
    <source>
        <dbReference type="EMBL" id="MBB2168231.1"/>
    </source>
</evidence>
<dbReference type="SUPFAM" id="SSF54909">
    <property type="entry name" value="Dimeric alpha+beta barrel"/>
    <property type="match status" value="1"/>
</dbReference>
<name>A0A7W4ISH5_9PROT</name>
<dbReference type="AlphaFoldDB" id="A0A7W4ISH5"/>
<proteinExistence type="predicted"/>
<dbReference type="Gene3D" id="3.30.70.100">
    <property type="match status" value="1"/>
</dbReference>
<dbReference type="Pfam" id="PF07045">
    <property type="entry name" value="DUF1330"/>
    <property type="match status" value="1"/>
</dbReference>
<dbReference type="EMBL" id="JABEQD010000004">
    <property type="protein sequence ID" value="MBB2168231.1"/>
    <property type="molecule type" value="Genomic_DNA"/>
</dbReference>
<dbReference type="InterPro" id="IPR011008">
    <property type="entry name" value="Dimeric_a/b-barrel"/>
</dbReference>
<dbReference type="RefSeq" id="WP_182985823.1">
    <property type="nucleotide sequence ID" value="NZ_JABEQD010000004.1"/>
</dbReference>
<evidence type="ECO:0000259" key="1">
    <source>
        <dbReference type="Pfam" id="PF07045"/>
    </source>
</evidence>
<dbReference type="PANTHER" id="PTHR41521">
    <property type="match status" value="1"/>
</dbReference>
<keyword evidence="3" id="KW-1185">Reference proteome</keyword>
<feature type="domain" description="DUF1330" evidence="1">
    <location>
        <begin position="2"/>
        <end position="95"/>
    </location>
</feature>
<protein>
    <submittedName>
        <fullName evidence="2">DUF1330 domain-containing protein</fullName>
    </submittedName>
</protein>
<dbReference type="Proteomes" id="UP000559860">
    <property type="component" value="Unassembled WGS sequence"/>
</dbReference>
<sequence length="95" mass="10465">MTAYIVFTRESTSDQAELDAYSQTVAPTFEGHPLKVLAAYGTQEVLEGTAPEGVVILEFPTVEAARAWYDSPAYQTVVQHRWKGASYRVVIVQGV</sequence>
<organism evidence="2 3">
    <name type="scientific">Gluconacetobacter aggeris</name>
    <dbReference type="NCBI Taxonomy" id="1286186"/>
    <lineage>
        <taxon>Bacteria</taxon>
        <taxon>Pseudomonadati</taxon>
        <taxon>Pseudomonadota</taxon>
        <taxon>Alphaproteobacteria</taxon>
        <taxon>Acetobacterales</taxon>
        <taxon>Acetobacteraceae</taxon>
        <taxon>Gluconacetobacter</taxon>
    </lineage>
</organism>
<reference evidence="2 3" key="1">
    <citation type="submission" date="2020-04" db="EMBL/GenBank/DDBJ databases">
        <title>Description of novel Gluconacetobacter.</title>
        <authorList>
            <person name="Sombolestani A."/>
        </authorList>
    </citation>
    <scope>NUCLEOTIDE SEQUENCE [LARGE SCALE GENOMIC DNA]</scope>
    <source>
        <strain evidence="2 3">LMG 27801</strain>
    </source>
</reference>
<accession>A0A7W4ISH5</accession>